<dbReference type="AlphaFoldDB" id="A0A318TI95"/>
<organism evidence="3 4">
    <name type="scientific">Rhodopseudomonas faecalis</name>
    <dbReference type="NCBI Taxonomy" id="99655"/>
    <lineage>
        <taxon>Bacteria</taxon>
        <taxon>Pseudomonadati</taxon>
        <taxon>Pseudomonadota</taxon>
        <taxon>Alphaproteobacteria</taxon>
        <taxon>Hyphomicrobiales</taxon>
        <taxon>Nitrobacteraceae</taxon>
        <taxon>Rhodopseudomonas</taxon>
    </lineage>
</organism>
<proteinExistence type="predicted"/>
<feature type="compositionally biased region" description="Pro residues" evidence="1">
    <location>
        <begin position="192"/>
        <end position="201"/>
    </location>
</feature>
<reference evidence="3 4" key="1">
    <citation type="submission" date="2018-06" db="EMBL/GenBank/DDBJ databases">
        <title>Genomic Encyclopedia of Archaeal and Bacterial Type Strains, Phase II (KMG-II): from individual species to whole genera.</title>
        <authorList>
            <person name="Goeker M."/>
        </authorList>
    </citation>
    <scope>NUCLEOTIDE SEQUENCE [LARGE SCALE GENOMIC DNA]</scope>
    <source>
        <strain evidence="3 4">JCM 11668</strain>
    </source>
</reference>
<gene>
    <name evidence="3" type="ORF">BJ122_103237</name>
</gene>
<evidence type="ECO:0000256" key="1">
    <source>
        <dbReference type="SAM" id="MobiDB-lite"/>
    </source>
</evidence>
<feature type="region of interest" description="Disordered" evidence="1">
    <location>
        <begin position="135"/>
        <end position="219"/>
    </location>
</feature>
<evidence type="ECO:0000313" key="4">
    <source>
        <dbReference type="Proteomes" id="UP000248148"/>
    </source>
</evidence>
<feature type="signal peptide" evidence="2">
    <location>
        <begin position="1"/>
        <end position="26"/>
    </location>
</feature>
<feature type="compositionally biased region" description="Low complexity" evidence="1">
    <location>
        <begin position="164"/>
        <end position="191"/>
    </location>
</feature>
<keyword evidence="2" id="KW-0732">Signal</keyword>
<evidence type="ECO:0000313" key="3">
    <source>
        <dbReference type="EMBL" id="PYF04582.1"/>
    </source>
</evidence>
<keyword evidence="4" id="KW-1185">Reference proteome</keyword>
<dbReference type="Proteomes" id="UP000248148">
    <property type="component" value="Unassembled WGS sequence"/>
</dbReference>
<feature type="compositionally biased region" description="Pro residues" evidence="1">
    <location>
        <begin position="210"/>
        <end position="219"/>
    </location>
</feature>
<sequence>MVRIRAWAALAALLVVPLAGTNQVSAQVMAPFEIDAAPSARLEKAVDLGGPYAAIPPDEILPPGAIKAALRAAGYTPVGPARLQGTLYRIGAISADGEQGRVVVDGRSGEIMRFIPASADYGLWQRPVPRFPVPRFREAGPIPRPPRPIPRLASRTIAPPLPTERPVAAPAAPAPASAARAADPVVAAKTAPVPPPAPEAKPAPIIAPTEPMPPVQGLD</sequence>
<evidence type="ECO:0000256" key="2">
    <source>
        <dbReference type="SAM" id="SignalP"/>
    </source>
</evidence>
<protein>
    <submittedName>
        <fullName evidence="3">Uncharacterized protein</fullName>
    </submittedName>
</protein>
<name>A0A318TI95_9BRAD</name>
<comment type="caution">
    <text evidence="3">The sequence shown here is derived from an EMBL/GenBank/DDBJ whole genome shotgun (WGS) entry which is preliminary data.</text>
</comment>
<dbReference type="EMBL" id="QJTI01000003">
    <property type="protein sequence ID" value="PYF04582.1"/>
    <property type="molecule type" value="Genomic_DNA"/>
</dbReference>
<dbReference type="RefSeq" id="WP_210205430.1">
    <property type="nucleotide sequence ID" value="NZ_QJTI01000003.1"/>
</dbReference>
<feature type="chain" id="PRO_5016353758" evidence="2">
    <location>
        <begin position="27"/>
        <end position="219"/>
    </location>
</feature>
<accession>A0A318TI95</accession>